<gene>
    <name evidence="2" type="ORF">DNH61_01480</name>
</gene>
<dbReference type="OrthoDB" id="9777619at2"/>
<dbReference type="SMART" id="SM00481">
    <property type="entry name" value="POLIIIAc"/>
    <property type="match status" value="1"/>
</dbReference>
<dbReference type="EMBL" id="QKRB01000010">
    <property type="protein sequence ID" value="PZD97570.1"/>
    <property type="molecule type" value="Genomic_DNA"/>
</dbReference>
<comment type="caution">
    <text evidence="2">The sequence shown here is derived from an EMBL/GenBank/DDBJ whole genome shotgun (WGS) entry which is preliminary data.</text>
</comment>
<dbReference type="InterPro" id="IPR003141">
    <property type="entry name" value="Pol/His_phosphatase_N"/>
</dbReference>
<evidence type="ECO:0000313" key="2">
    <source>
        <dbReference type="EMBL" id="PZD97570.1"/>
    </source>
</evidence>
<dbReference type="Pfam" id="PF13263">
    <property type="entry name" value="PHP_C"/>
    <property type="match status" value="1"/>
</dbReference>
<dbReference type="InterPro" id="IPR052018">
    <property type="entry name" value="PHP_domain"/>
</dbReference>
<feature type="domain" description="Polymerase/histidinol phosphatase N-terminal" evidence="1">
    <location>
        <begin position="3"/>
        <end position="83"/>
    </location>
</feature>
<accession>A0A2W1LHT3</accession>
<dbReference type="Proteomes" id="UP000249522">
    <property type="component" value="Unassembled WGS sequence"/>
</dbReference>
<name>A0A2W1LHT3_9BACL</name>
<evidence type="ECO:0000259" key="1">
    <source>
        <dbReference type="SMART" id="SM00481"/>
    </source>
</evidence>
<dbReference type="SUPFAM" id="SSF89550">
    <property type="entry name" value="PHP domain-like"/>
    <property type="match status" value="1"/>
</dbReference>
<organism evidence="2 3">
    <name type="scientific">Paenibacillus sambharensis</name>
    <dbReference type="NCBI Taxonomy" id="1803190"/>
    <lineage>
        <taxon>Bacteria</taxon>
        <taxon>Bacillati</taxon>
        <taxon>Bacillota</taxon>
        <taxon>Bacilli</taxon>
        <taxon>Bacillales</taxon>
        <taxon>Paenibacillaceae</taxon>
        <taxon>Paenibacillus</taxon>
    </lineage>
</organism>
<evidence type="ECO:0000313" key="3">
    <source>
        <dbReference type="Proteomes" id="UP000249522"/>
    </source>
</evidence>
<reference evidence="2 3" key="1">
    <citation type="submission" date="2018-06" db="EMBL/GenBank/DDBJ databases">
        <title>Paenibacillus imtechensis sp. nov.</title>
        <authorList>
            <person name="Pinnaka A.K."/>
            <person name="Singh H."/>
            <person name="Kaur M."/>
        </authorList>
    </citation>
    <scope>NUCLEOTIDE SEQUENCE [LARGE SCALE GENOMIC DNA]</scope>
    <source>
        <strain evidence="2 3">SMB1</strain>
    </source>
</reference>
<dbReference type="GO" id="GO:0004534">
    <property type="term" value="F:5'-3' RNA exonuclease activity"/>
    <property type="evidence" value="ECO:0007669"/>
    <property type="project" value="TreeGrafter"/>
</dbReference>
<dbReference type="CDD" id="cd07432">
    <property type="entry name" value="PHP_HisPPase"/>
    <property type="match status" value="1"/>
</dbReference>
<dbReference type="RefSeq" id="WP_111144931.1">
    <property type="nucleotide sequence ID" value="NZ_QKRB01000010.1"/>
</dbReference>
<proteinExistence type="predicted"/>
<dbReference type="AlphaFoldDB" id="A0A2W1LHT3"/>
<sequence length="253" mass="28964">MIIDFHTHIKLSKKTRFDRNYFEEMIREAKANGLDALAITEHFNTLVFEEIYETLDRHYPYRYGYYEVEGVRLFPGIEVDIQETGHILIIGDRADIVAMRSRLSGHTEENAFIPFRELLDLAEQYNVLKIGAHPFREGTPLHHLPEEELRRLDAFDLNGKDLHAQGVEAYSKRIYDFAARLGKPVVGGSDTHQHLQYGCIVNELTEACHTVDDLKQAIAGGHYKISISPCLDVKVKSAAQLKKLLKKEMQVAE</sequence>
<dbReference type="GO" id="GO:0035312">
    <property type="term" value="F:5'-3' DNA exonuclease activity"/>
    <property type="evidence" value="ECO:0007669"/>
    <property type="project" value="TreeGrafter"/>
</dbReference>
<dbReference type="InterPro" id="IPR016195">
    <property type="entry name" value="Pol/histidinol_Pase-like"/>
</dbReference>
<dbReference type="InterPro" id="IPR004013">
    <property type="entry name" value="PHP_dom"/>
</dbReference>
<dbReference type="Pfam" id="PF02811">
    <property type="entry name" value="PHP"/>
    <property type="match status" value="1"/>
</dbReference>
<keyword evidence="3" id="KW-1185">Reference proteome</keyword>
<protein>
    <submittedName>
        <fullName evidence="2">Histidinol-phosphatase</fullName>
    </submittedName>
</protein>
<dbReference type="PANTHER" id="PTHR42924:SF3">
    <property type="entry name" value="POLYMERASE_HISTIDINOL PHOSPHATASE N-TERMINAL DOMAIN-CONTAINING PROTEIN"/>
    <property type="match status" value="1"/>
</dbReference>
<dbReference type="PANTHER" id="PTHR42924">
    <property type="entry name" value="EXONUCLEASE"/>
    <property type="match status" value="1"/>
</dbReference>
<dbReference type="Gene3D" id="3.20.20.140">
    <property type="entry name" value="Metal-dependent hydrolases"/>
    <property type="match status" value="1"/>
</dbReference>